<sequence>MHTRLGPARALADAKIPFVVWAEDALSFAHFVPTVLFMMQILVPDEEVDAACDVLTLRLPYERKPTPHLDWMEYKYIDTDQPSCFPQAALLEWTALIPDGITGEKVALHIVIHPQSYFSFDVRDPSRSLTLVPPLSLDNTGVRFPTLTAFIDSLSDTMLDPPLGYRHWKLTTRLRSYLSYLMYYSPQTRAFPRVLPNGDLEPGHRALLMCVKPENRQFLDGIVRGTPVGWMTQVLERRALLEQIGRIAEARRPLPENRPRRVWQSREYHSNASTINSGLQRISYPRPPPSLSMIVVTAAKLPGVLRRLK</sequence>
<protein>
    <submittedName>
        <fullName evidence="1">Uncharacterized protein</fullName>
    </submittedName>
</protein>
<dbReference type="Proteomes" id="UP000218334">
    <property type="component" value="Unassembled WGS sequence"/>
</dbReference>
<reference evidence="2" key="1">
    <citation type="journal article" date="2017" name="Nat. Ecol. Evol.">
        <title>Genome expansion and lineage-specific genetic innovations in the forest pathogenic fungi Armillaria.</title>
        <authorList>
            <person name="Sipos G."/>
            <person name="Prasanna A.N."/>
            <person name="Walter M.C."/>
            <person name="O'Connor E."/>
            <person name="Balint B."/>
            <person name="Krizsan K."/>
            <person name="Kiss B."/>
            <person name="Hess J."/>
            <person name="Varga T."/>
            <person name="Slot J."/>
            <person name="Riley R."/>
            <person name="Boka B."/>
            <person name="Rigling D."/>
            <person name="Barry K."/>
            <person name="Lee J."/>
            <person name="Mihaltcheva S."/>
            <person name="LaButti K."/>
            <person name="Lipzen A."/>
            <person name="Waldron R."/>
            <person name="Moloney N.M."/>
            <person name="Sperisen C."/>
            <person name="Kredics L."/>
            <person name="Vagvoelgyi C."/>
            <person name="Patrignani A."/>
            <person name="Fitzpatrick D."/>
            <person name="Nagy I."/>
            <person name="Doyle S."/>
            <person name="Anderson J.B."/>
            <person name="Grigoriev I.V."/>
            <person name="Gueldener U."/>
            <person name="Muensterkoetter M."/>
            <person name="Nagy L.G."/>
        </authorList>
    </citation>
    <scope>NUCLEOTIDE SEQUENCE [LARGE SCALE GENOMIC DNA]</scope>
    <source>
        <strain evidence="2">28-4</strain>
    </source>
</reference>
<dbReference type="AlphaFoldDB" id="A0A2H3AZN6"/>
<dbReference type="EMBL" id="KZ293453">
    <property type="protein sequence ID" value="PBK64121.1"/>
    <property type="molecule type" value="Genomic_DNA"/>
</dbReference>
<proteinExistence type="predicted"/>
<keyword evidence="2" id="KW-1185">Reference proteome</keyword>
<gene>
    <name evidence="1" type="ORF">ARMSODRAFT_1088073</name>
</gene>
<name>A0A2H3AZN6_9AGAR</name>
<evidence type="ECO:0000313" key="2">
    <source>
        <dbReference type="Proteomes" id="UP000218334"/>
    </source>
</evidence>
<evidence type="ECO:0000313" key="1">
    <source>
        <dbReference type="EMBL" id="PBK64121.1"/>
    </source>
</evidence>
<organism evidence="1 2">
    <name type="scientific">Armillaria solidipes</name>
    <dbReference type="NCBI Taxonomy" id="1076256"/>
    <lineage>
        <taxon>Eukaryota</taxon>
        <taxon>Fungi</taxon>
        <taxon>Dikarya</taxon>
        <taxon>Basidiomycota</taxon>
        <taxon>Agaricomycotina</taxon>
        <taxon>Agaricomycetes</taxon>
        <taxon>Agaricomycetidae</taxon>
        <taxon>Agaricales</taxon>
        <taxon>Marasmiineae</taxon>
        <taxon>Physalacriaceae</taxon>
        <taxon>Armillaria</taxon>
    </lineage>
</organism>
<accession>A0A2H3AZN6</accession>